<evidence type="ECO:0000256" key="6">
    <source>
        <dbReference type="ARBA" id="ARBA00022723"/>
    </source>
</evidence>
<dbReference type="EMBL" id="JAUCMV010000005">
    <property type="protein sequence ID" value="KAK0396657.1"/>
    <property type="molecule type" value="Genomic_DNA"/>
</dbReference>
<comment type="caution">
    <text evidence="15">The sequence shown here is derived from an EMBL/GenBank/DDBJ whole genome shotgun (WGS) entry which is preliminary data.</text>
</comment>
<keyword evidence="9" id="KW-1133">Transmembrane helix</keyword>
<evidence type="ECO:0000256" key="2">
    <source>
        <dbReference type="ARBA" id="ARBA00004479"/>
    </source>
</evidence>
<evidence type="ECO:0000256" key="11">
    <source>
        <dbReference type="ARBA" id="ARBA00023136"/>
    </source>
</evidence>
<gene>
    <name evidence="15" type="ORF">QR680_001801</name>
</gene>
<comment type="subcellular location">
    <subcellularLocation>
        <location evidence="13">Cell membrane</location>
        <topology evidence="13">Single-pass type I membrane protein</topology>
    </subcellularLocation>
    <subcellularLocation>
        <location evidence="2">Membrane</location>
        <topology evidence="2">Single-pass type I membrane protein</topology>
    </subcellularLocation>
</comment>
<dbReference type="GO" id="GO:0006508">
    <property type="term" value="P:proteolysis"/>
    <property type="evidence" value="ECO:0007669"/>
    <property type="project" value="UniProtKB-KW"/>
</dbReference>
<evidence type="ECO:0000256" key="14">
    <source>
        <dbReference type="SAM" id="SignalP"/>
    </source>
</evidence>
<comment type="cofactor">
    <cofactor evidence="1">
        <name>Co(2+)</name>
        <dbReference type="ChEBI" id="CHEBI:48828"/>
    </cofactor>
</comment>
<keyword evidence="16" id="KW-1185">Reference proteome</keyword>
<organism evidence="15 16">
    <name type="scientific">Steinernema hermaphroditum</name>
    <dbReference type="NCBI Taxonomy" id="289476"/>
    <lineage>
        <taxon>Eukaryota</taxon>
        <taxon>Metazoa</taxon>
        <taxon>Ecdysozoa</taxon>
        <taxon>Nematoda</taxon>
        <taxon>Chromadorea</taxon>
        <taxon>Rhabditida</taxon>
        <taxon>Tylenchina</taxon>
        <taxon>Panagrolaimomorpha</taxon>
        <taxon>Strongyloidoidea</taxon>
        <taxon>Steinernematidae</taxon>
        <taxon>Steinernema</taxon>
    </lineage>
</organism>
<dbReference type="GO" id="GO:0030178">
    <property type="term" value="P:negative regulation of Wnt signaling pathway"/>
    <property type="evidence" value="ECO:0007669"/>
    <property type="project" value="UniProtKB-UniRule"/>
</dbReference>
<evidence type="ECO:0000256" key="8">
    <source>
        <dbReference type="ARBA" id="ARBA00022801"/>
    </source>
</evidence>
<evidence type="ECO:0000256" key="10">
    <source>
        <dbReference type="ARBA" id="ARBA00023049"/>
    </source>
</evidence>
<evidence type="ECO:0000256" key="13">
    <source>
        <dbReference type="RuleBase" id="RU369069"/>
    </source>
</evidence>
<evidence type="ECO:0000256" key="5">
    <source>
        <dbReference type="ARBA" id="ARBA00022692"/>
    </source>
</evidence>
<keyword evidence="7 13" id="KW-0732">Signal</keyword>
<protein>
    <recommendedName>
        <fullName evidence="13">Metalloprotease TIKI homolog</fullName>
        <ecNumber evidence="13">3.4.-.-</ecNumber>
    </recommendedName>
</protein>
<feature type="signal peptide" evidence="14">
    <location>
        <begin position="1"/>
        <end position="19"/>
    </location>
</feature>
<dbReference type="EC" id="3.4.-.-" evidence="13"/>
<dbReference type="PANTHER" id="PTHR31120">
    <property type="entry name" value="METALLOPROTEASE TIKI"/>
    <property type="match status" value="1"/>
</dbReference>
<dbReference type="InterPro" id="IPR040230">
    <property type="entry name" value="TIKI1/2-like"/>
</dbReference>
<evidence type="ECO:0000256" key="9">
    <source>
        <dbReference type="ARBA" id="ARBA00022989"/>
    </source>
</evidence>
<evidence type="ECO:0000256" key="4">
    <source>
        <dbReference type="ARBA" id="ARBA00022670"/>
    </source>
</evidence>
<evidence type="ECO:0000313" key="15">
    <source>
        <dbReference type="EMBL" id="KAK0396657.1"/>
    </source>
</evidence>
<dbReference type="GO" id="GO:0016055">
    <property type="term" value="P:Wnt signaling pathway"/>
    <property type="evidence" value="ECO:0007669"/>
    <property type="project" value="UniProtKB-KW"/>
</dbReference>
<keyword evidence="13" id="KW-1003">Cell membrane</keyword>
<evidence type="ECO:0000256" key="7">
    <source>
        <dbReference type="ARBA" id="ARBA00022729"/>
    </source>
</evidence>
<dbReference type="InterPro" id="IPR002816">
    <property type="entry name" value="TraB/PrgY/GumN_fam"/>
</dbReference>
<sequence>MRPLFVILVLRTLSDFALSLELNTAECSKNETNTQFLWKITSDRLQVPSYLFGTIHVSYKQIWNQVPTVVKQVFNNTKNVMFELELQKEETFRRLAKCKNLPNLERIHQHIPRDLYNRLRKYLRGFREYVFQWFARHSSNHRVARENAKKFYKSILDNWDRKKPIWILFMLYRLEHPFEDTDSVPMLDVHLAQLSRKSGKRVFALESPEEQCDPLHSVSSAEVEFAINYTLSYLESVREERLLTLRHVSKPAYKMTTTLRLIEGYKCGSLEATLSDSSSSRQSRGFGLSLEDDTRAKEIDTKLRDDIISKRNVRMTERIKEYLEKNPHQSFFFAVGTGHFFGNTSIITLLEYDGYTVSEVSRKESELKLLEYPESKKFNSLWIRMTTDEPKEQQETSSAARPMFTVILLVVLLL</sequence>
<feature type="chain" id="PRO_5041356987" description="Metalloprotease TIKI homolog" evidence="14">
    <location>
        <begin position="20"/>
        <end position="414"/>
    </location>
</feature>
<proteinExistence type="inferred from homology"/>
<evidence type="ECO:0000256" key="1">
    <source>
        <dbReference type="ARBA" id="ARBA00001941"/>
    </source>
</evidence>
<comment type="function">
    <text evidence="13">Metalloprotease that acts as a negative regulator of the Wnt signaling pathway.</text>
</comment>
<dbReference type="CDD" id="cd14789">
    <property type="entry name" value="Tiki"/>
    <property type="match status" value="1"/>
</dbReference>
<keyword evidence="8 13" id="KW-0378">Hydrolase</keyword>
<accession>A0AA39H2S1</accession>
<keyword evidence="12" id="KW-0325">Glycoprotein</keyword>
<evidence type="ECO:0000256" key="3">
    <source>
        <dbReference type="ARBA" id="ARBA00008261"/>
    </source>
</evidence>
<dbReference type="Proteomes" id="UP001175271">
    <property type="component" value="Unassembled WGS sequence"/>
</dbReference>
<keyword evidence="4 13" id="KW-0645">Protease</keyword>
<dbReference type="GO" id="GO:0005886">
    <property type="term" value="C:plasma membrane"/>
    <property type="evidence" value="ECO:0007669"/>
    <property type="project" value="UniProtKB-SubCell"/>
</dbReference>
<comment type="cofactor">
    <cofactor evidence="13">
        <name>Mn(2+)</name>
        <dbReference type="ChEBI" id="CHEBI:29035"/>
    </cofactor>
    <cofactor evidence="13">
        <name>Co(2+)</name>
        <dbReference type="ChEBI" id="CHEBI:48828"/>
    </cofactor>
    <text evidence="13">Divalent metal cations. Mn(2+) or Co(2+).</text>
</comment>
<dbReference type="Pfam" id="PF01963">
    <property type="entry name" value="TraB_PrgY_gumN"/>
    <property type="match status" value="1"/>
</dbReference>
<evidence type="ECO:0000313" key="16">
    <source>
        <dbReference type="Proteomes" id="UP001175271"/>
    </source>
</evidence>
<keyword evidence="5" id="KW-0812">Transmembrane</keyword>
<keyword evidence="6 13" id="KW-0479">Metal-binding</keyword>
<dbReference type="AlphaFoldDB" id="A0AA39H2S1"/>
<keyword evidence="13" id="KW-0879">Wnt signaling pathway</keyword>
<reference evidence="15" key="1">
    <citation type="submission" date="2023-06" db="EMBL/GenBank/DDBJ databases">
        <title>Genomic analysis of the entomopathogenic nematode Steinernema hermaphroditum.</title>
        <authorList>
            <person name="Schwarz E.M."/>
            <person name="Heppert J.K."/>
            <person name="Baniya A."/>
            <person name="Schwartz H.T."/>
            <person name="Tan C.-H."/>
            <person name="Antoshechkin I."/>
            <person name="Sternberg P.W."/>
            <person name="Goodrich-Blair H."/>
            <person name="Dillman A.R."/>
        </authorList>
    </citation>
    <scope>NUCLEOTIDE SEQUENCE</scope>
    <source>
        <strain evidence="15">PS9179</strain>
        <tissue evidence="15">Whole animal</tissue>
    </source>
</reference>
<dbReference type="GO" id="GO:0046872">
    <property type="term" value="F:metal ion binding"/>
    <property type="evidence" value="ECO:0007669"/>
    <property type="project" value="UniProtKB-UniRule"/>
</dbReference>
<evidence type="ECO:0000256" key="12">
    <source>
        <dbReference type="ARBA" id="ARBA00023180"/>
    </source>
</evidence>
<keyword evidence="10 13" id="KW-0482">Metalloprotease</keyword>
<comment type="similarity">
    <text evidence="3 13">Belongs to the TIKI family.</text>
</comment>
<keyword evidence="11" id="KW-0472">Membrane</keyword>
<dbReference type="GO" id="GO:0004222">
    <property type="term" value="F:metalloendopeptidase activity"/>
    <property type="evidence" value="ECO:0007669"/>
    <property type="project" value="UniProtKB-UniRule"/>
</dbReference>
<name>A0AA39H2S1_9BILA</name>
<dbReference type="PANTHER" id="PTHR31120:SF6">
    <property type="entry name" value="METALLOPROTEASE TIKI HOMOLOG"/>
    <property type="match status" value="1"/>
</dbReference>